<dbReference type="PANTHER" id="PTHR11803">
    <property type="entry name" value="2-IMINOBUTANOATE/2-IMINOPROPANOATE DEAMINASE RIDA"/>
    <property type="match status" value="1"/>
</dbReference>
<dbReference type="GO" id="GO:0005829">
    <property type="term" value="C:cytosol"/>
    <property type="evidence" value="ECO:0007669"/>
    <property type="project" value="TreeGrafter"/>
</dbReference>
<dbReference type="Pfam" id="PF01042">
    <property type="entry name" value="Ribonuc_L-PSP"/>
    <property type="match status" value="1"/>
</dbReference>
<sequence length="126" mass="13753">MDKIVVNTDKAPAAIGPYSQGMKAGNMIFTSGQLPIVPETGELIINDIKKETRQSLENVKAILKEAGATLEDVVKVTIFISDMDKFGEINEVYGEYFTDHKPARSCVEVAKLPKNGDIEIEAIAII</sequence>
<comment type="similarity">
    <text evidence="1">Belongs to the RutC family.</text>
</comment>
<evidence type="ECO:0000313" key="2">
    <source>
        <dbReference type="EMBL" id="SHH66855.1"/>
    </source>
</evidence>
<dbReference type="OrthoDB" id="9803101at2"/>
<dbReference type="Gene3D" id="3.30.1330.40">
    <property type="entry name" value="RutC-like"/>
    <property type="match status" value="1"/>
</dbReference>
<dbReference type="InterPro" id="IPR035959">
    <property type="entry name" value="RutC-like_sf"/>
</dbReference>
<evidence type="ECO:0000256" key="1">
    <source>
        <dbReference type="ARBA" id="ARBA00010552"/>
    </source>
</evidence>
<dbReference type="PROSITE" id="PS01094">
    <property type="entry name" value="UPF0076"/>
    <property type="match status" value="1"/>
</dbReference>
<dbReference type="InterPro" id="IPR019897">
    <property type="entry name" value="RidA_CS"/>
</dbReference>
<dbReference type="SUPFAM" id="SSF55298">
    <property type="entry name" value="YjgF-like"/>
    <property type="match status" value="1"/>
</dbReference>
<gene>
    <name evidence="2" type="ORF">SAMN02745180_00780</name>
</gene>
<dbReference type="PANTHER" id="PTHR11803:SF39">
    <property type="entry name" value="2-IMINOBUTANOATE_2-IMINOPROPANOATE DEAMINASE"/>
    <property type="match status" value="1"/>
</dbReference>
<dbReference type="AlphaFoldDB" id="A0A1M5UV45"/>
<protein>
    <submittedName>
        <fullName evidence="2">Endoribonuclease L-PSP</fullName>
    </submittedName>
</protein>
<dbReference type="InterPro" id="IPR006056">
    <property type="entry name" value="RidA"/>
</dbReference>
<reference evidence="2 3" key="1">
    <citation type="submission" date="2016-11" db="EMBL/GenBank/DDBJ databases">
        <authorList>
            <person name="Jaros S."/>
            <person name="Januszkiewicz K."/>
            <person name="Wedrychowicz H."/>
        </authorList>
    </citation>
    <scope>NUCLEOTIDE SEQUENCE [LARGE SCALE GENOMIC DNA]</scope>
    <source>
        <strain evidence="2 3">DSM 13106</strain>
    </source>
</reference>
<proteinExistence type="inferred from homology"/>
<name>A0A1M5UV45_9FIRM</name>
<dbReference type="RefSeq" id="WP_072743349.1">
    <property type="nucleotide sequence ID" value="NZ_FQXR01000003.1"/>
</dbReference>
<dbReference type="FunFam" id="3.30.1330.40:FF:000001">
    <property type="entry name" value="L-PSP family endoribonuclease"/>
    <property type="match status" value="1"/>
</dbReference>
<dbReference type="EMBL" id="FQXR01000003">
    <property type="protein sequence ID" value="SHH66855.1"/>
    <property type="molecule type" value="Genomic_DNA"/>
</dbReference>
<dbReference type="InterPro" id="IPR006175">
    <property type="entry name" value="YjgF/YER057c/UK114"/>
</dbReference>
<organism evidence="2 3">
    <name type="scientific">Sporanaerobacter acetigenes DSM 13106</name>
    <dbReference type="NCBI Taxonomy" id="1123281"/>
    <lineage>
        <taxon>Bacteria</taxon>
        <taxon>Bacillati</taxon>
        <taxon>Bacillota</taxon>
        <taxon>Tissierellia</taxon>
        <taxon>Tissierellales</taxon>
        <taxon>Sporanaerobacteraceae</taxon>
        <taxon>Sporanaerobacter</taxon>
    </lineage>
</organism>
<keyword evidence="3" id="KW-1185">Reference proteome</keyword>
<evidence type="ECO:0000313" key="3">
    <source>
        <dbReference type="Proteomes" id="UP000184389"/>
    </source>
</evidence>
<accession>A0A1M5UV45</accession>
<dbReference type="Proteomes" id="UP000184389">
    <property type="component" value="Unassembled WGS sequence"/>
</dbReference>
<dbReference type="STRING" id="1123281.SAMN02745180_00780"/>
<dbReference type="NCBIfam" id="TIGR00004">
    <property type="entry name" value="Rid family detoxifying hydrolase"/>
    <property type="match status" value="1"/>
</dbReference>
<dbReference type="GO" id="GO:0019239">
    <property type="term" value="F:deaminase activity"/>
    <property type="evidence" value="ECO:0007669"/>
    <property type="project" value="TreeGrafter"/>
</dbReference>
<dbReference type="CDD" id="cd00448">
    <property type="entry name" value="YjgF_YER057c_UK114_family"/>
    <property type="match status" value="1"/>
</dbReference>